<keyword evidence="12" id="KW-1185">Reference proteome</keyword>
<evidence type="ECO:0000313" key="12">
    <source>
        <dbReference type="Proteomes" id="UP001243420"/>
    </source>
</evidence>
<evidence type="ECO:0000256" key="5">
    <source>
        <dbReference type="ARBA" id="ARBA00023315"/>
    </source>
</evidence>
<evidence type="ECO:0000256" key="10">
    <source>
        <dbReference type="ARBA" id="ARBA00047785"/>
    </source>
</evidence>
<keyword evidence="4" id="KW-0443">Lipid metabolism</keyword>
<keyword evidence="3 11" id="KW-0808">Transferase</keyword>
<evidence type="ECO:0000256" key="6">
    <source>
        <dbReference type="ARBA" id="ARBA00038095"/>
    </source>
</evidence>
<accession>A0ABY8LCD6</accession>
<evidence type="ECO:0000256" key="2">
    <source>
        <dbReference type="ARBA" id="ARBA00022516"/>
    </source>
</evidence>
<comment type="function">
    <text evidence="9">Catalyzes the first step in the biosynthesis of ornithine lipids, which are phosphorus-free membrane lipids. Catalyzes the 3-hydroxyacyl-acyl carrier protein-dependent acylation of ornithine to form lyso-ornithine lipid (LOL).</text>
</comment>
<evidence type="ECO:0000256" key="4">
    <source>
        <dbReference type="ARBA" id="ARBA00023098"/>
    </source>
</evidence>
<comment type="pathway">
    <text evidence="1">Lipid metabolism.</text>
</comment>
<dbReference type="PANTHER" id="PTHR37323:SF1">
    <property type="entry name" value="L-ORNITHINE N(ALPHA)-ACYLTRANSFERASE"/>
    <property type="match status" value="1"/>
</dbReference>
<reference evidence="11 12" key="1">
    <citation type="submission" date="2023-04" db="EMBL/GenBank/DDBJ databases">
        <title>Jannaschia ovalis sp. nov., a marine bacterium isolated from sea tidal flat.</title>
        <authorList>
            <person name="Kwon D.Y."/>
            <person name="Kim J.-J."/>
        </authorList>
    </citation>
    <scope>NUCLEOTIDE SEQUENCE [LARGE SCALE GENOMIC DNA]</scope>
    <source>
        <strain evidence="11 12">GRR-S6-38</strain>
    </source>
</reference>
<gene>
    <name evidence="11" type="ORF">P8627_00615</name>
</gene>
<protein>
    <recommendedName>
        <fullName evidence="8">L-ornithine N(alpha)-acyltransferase</fullName>
        <ecNumber evidence="7">2.3.2.30</ecNumber>
    </recommendedName>
</protein>
<dbReference type="GO" id="GO:0016746">
    <property type="term" value="F:acyltransferase activity"/>
    <property type="evidence" value="ECO:0007669"/>
    <property type="project" value="UniProtKB-KW"/>
</dbReference>
<dbReference type="PANTHER" id="PTHR37323">
    <property type="entry name" value="GCN5-RELATED N-ACETYLTRANSFERASE"/>
    <property type="match status" value="1"/>
</dbReference>
<dbReference type="InterPro" id="IPR016181">
    <property type="entry name" value="Acyl_CoA_acyltransferase"/>
</dbReference>
<keyword evidence="2" id="KW-0444">Lipid biosynthesis</keyword>
<sequence length="234" mass="24819">MRPHLTLGRTPEELRAALALRRAVFVGEMGARDDGDAHDAACEHLVLRDADRPGLGAVGTLRLAMGAEYTAREFDLSRLVATGRPLAEAGRSCLHPDYRGGTAGLYLFRGLLDALRARGVGYLVGTASFPGADAARHMEALRRLRQEALAPEALRPVAHGPNAVAVAGTAPRAAMRAVPALIKTYLRAGAWVGEGAWRDPDFDTVDICMVLDMAKVPAGPLPRIAARMEAAAPS</sequence>
<dbReference type="EMBL" id="CP122537">
    <property type="protein sequence ID" value="WGH78796.1"/>
    <property type="molecule type" value="Genomic_DNA"/>
</dbReference>
<evidence type="ECO:0000313" key="11">
    <source>
        <dbReference type="EMBL" id="WGH78796.1"/>
    </source>
</evidence>
<dbReference type="EC" id="2.3.2.30" evidence="7"/>
<keyword evidence="5 11" id="KW-0012">Acyltransferase</keyword>
<evidence type="ECO:0000256" key="9">
    <source>
        <dbReference type="ARBA" id="ARBA00045724"/>
    </source>
</evidence>
<proteinExistence type="inferred from homology"/>
<dbReference type="Gene3D" id="3.40.630.30">
    <property type="match status" value="1"/>
</dbReference>
<name>A0ABY8LCD6_9RHOB</name>
<evidence type="ECO:0000256" key="8">
    <source>
        <dbReference type="ARBA" id="ARBA00039866"/>
    </source>
</evidence>
<comment type="catalytic activity">
    <reaction evidence="10">
        <text>a (3R)-hydroxyacyl-[ACP] + L-ornithine = a lyso-ornithine lipid + holo-[ACP] + H(+)</text>
        <dbReference type="Rhea" id="RHEA:20633"/>
        <dbReference type="Rhea" id="RHEA-COMP:9685"/>
        <dbReference type="Rhea" id="RHEA-COMP:9945"/>
        <dbReference type="ChEBI" id="CHEBI:15378"/>
        <dbReference type="ChEBI" id="CHEBI:46911"/>
        <dbReference type="ChEBI" id="CHEBI:64479"/>
        <dbReference type="ChEBI" id="CHEBI:78827"/>
        <dbReference type="ChEBI" id="CHEBI:138482"/>
        <dbReference type="EC" id="2.3.2.30"/>
    </reaction>
    <physiologicalReaction direction="left-to-right" evidence="10">
        <dbReference type="Rhea" id="RHEA:20634"/>
    </physiologicalReaction>
</comment>
<evidence type="ECO:0000256" key="3">
    <source>
        <dbReference type="ARBA" id="ARBA00022679"/>
    </source>
</evidence>
<dbReference type="Proteomes" id="UP001243420">
    <property type="component" value="Chromosome"/>
</dbReference>
<dbReference type="Pfam" id="PF13444">
    <property type="entry name" value="Acetyltransf_5"/>
    <property type="match status" value="1"/>
</dbReference>
<organism evidence="11 12">
    <name type="scientific">Jannaschia ovalis</name>
    <dbReference type="NCBI Taxonomy" id="3038773"/>
    <lineage>
        <taxon>Bacteria</taxon>
        <taxon>Pseudomonadati</taxon>
        <taxon>Pseudomonadota</taxon>
        <taxon>Alphaproteobacteria</taxon>
        <taxon>Rhodobacterales</taxon>
        <taxon>Roseobacteraceae</taxon>
        <taxon>Jannaschia</taxon>
    </lineage>
</organism>
<evidence type="ECO:0000256" key="1">
    <source>
        <dbReference type="ARBA" id="ARBA00005189"/>
    </source>
</evidence>
<dbReference type="SUPFAM" id="SSF55729">
    <property type="entry name" value="Acyl-CoA N-acyltransferases (Nat)"/>
    <property type="match status" value="1"/>
</dbReference>
<evidence type="ECO:0000256" key="7">
    <source>
        <dbReference type="ARBA" id="ARBA00039058"/>
    </source>
</evidence>
<dbReference type="RefSeq" id="WP_279965547.1">
    <property type="nucleotide sequence ID" value="NZ_CP122537.1"/>
</dbReference>
<dbReference type="InterPro" id="IPR052351">
    <property type="entry name" value="Ornithine_N-alpha-AT"/>
</dbReference>
<comment type="similarity">
    <text evidence="6">Belongs to the acetyltransferase family. OlsB subfamily.</text>
</comment>